<keyword evidence="6 10" id="KW-0460">Magnesium</keyword>
<dbReference type="Gene3D" id="1.20.1440.90">
    <property type="entry name" value="Phosphoenolpyruvate/pyruvate domain"/>
    <property type="match status" value="1"/>
</dbReference>
<dbReference type="GO" id="GO:0006099">
    <property type="term" value="P:tricarboxylic acid cycle"/>
    <property type="evidence" value="ECO:0007669"/>
    <property type="project" value="InterPro"/>
</dbReference>
<evidence type="ECO:0000313" key="13">
    <source>
        <dbReference type="EMBL" id="CDG15915.1"/>
    </source>
</evidence>
<evidence type="ECO:0000256" key="3">
    <source>
        <dbReference type="ARBA" id="ARBA00008346"/>
    </source>
</evidence>
<dbReference type="Pfam" id="PF00311">
    <property type="entry name" value="PEPcase"/>
    <property type="match status" value="1"/>
</dbReference>
<keyword evidence="13" id="KW-0670">Pyruvate</keyword>
<dbReference type="KEGG" id="xdo:XDD1_0204"/>
<dbReference type="NCBIfam" id="NF000584">
    <property type="entry name" value="PRK00009.1"/>
    <property type="match status" value="1"/>
</dbReference>
<dbReference type="GO" id="GO:0008964">
    <property type="term" value="F:phosphoenolpyruvate carboxylase activity"/>
    <property type="evidence" value="ECO:0007669"/>
    <property type="project" value="UniProtKB-UniRule"/>
</dbReference>
<evidence type="ECO:0000256" key="7">
    <source>
        <dbReference type="ARBA" id="ARBA00023239"/>
    </source>
</evidence>
<dbReference type="GO" id="GO:0015977">
    <property type="term" value="P:carbon fixation"/>
    <property type="evidence" value="ECO:0007669"/>
    <property type="project" value="UniProtKB-UniRule"/>
</dbReference>
<dbReference type="GO" id="GO:0006107">
    <property type="term" value="P:oxaloacetate metabolic process"/>
    <property type="evidence" value="ECO:0007669"/>
    <property type="project" value="UniProtKB-UniRule"/>
</dbReference>
<dbReference type="STRING" id="351671.XDD1_0204"/>
<dbReference type="PANTHER" id="PTHR30523:SF6">
    <property type="entry name" value="PHOSPHOENOLPYRUVATE CARBOXYLASE"/>
    <property type="match status" value="1"/>
</dbReference>
<dbReference type="AlphaFoldDB" id="A0A068QQ13"/>
<protein>
    <recommendedName>
        <fullName evidence="5 10">Phosphoenolpyruvate carboxylase</fullName>
        <shortName evidence="10">PEPC</shortName>
        <shortName evidence="10">PEPCase</shortName>
        <ecNumber evidence="4 10">4.1.1.31</ecNumber>
    </recommendedName>
</protein>
<dbReference type="EC" id="4.1.1.31" evidence="4 10"/>
<evidence type="ECO:0000256" key="5">
    <source>
        <dbReference type="ARBA" id="ARBA00022419"/>
    </source>
</evidence>
<dbReference type="InterPro" id="IPR021135">
    <property type="entry name" value="PEP_COase"/>
</dbReference>
<dbReference type="HAMAP" id="MF_00595">
    <property type="entry name" value="PEPcase_type1"/>
    <property type="match status" value="1"/>
</dbReference>
<evidence type="ECO:0000313" key="14">
    <source>
        <dbReference type="Proteomes" id="UP000032721"/>
    </source>
</evidence>
<comment type="subunit">
    <text evidence="10">Homotetramer.</text>
</comment>
<dbReference type="PANTHER" id="PTHR30523">
    <property type="entry name" value="PHOSPHOENOLPYRUVATE CARBOXYLASE"/>
    <property type="match status" value="1"/>
</dbReference>
<evidence type="ECO:0000256" key="9">
    <source>
        <dbReference type="ARBA" id="ARBA00048995"/>
    </source>
</evidence>
<evidence type="ECO:0000256" key="6">
    <source>
        <dbReference type="ARBA" id="ARBA00022842"/>
    </source>
</evidence>
<dbReference type="InterPro" id="IPR022805">
    <property type="entry name" value="PEP_COase_bac/pln-type"/>
</dbReference>
<dbReference type="EMBL" id="FO704550">
    <property type="protein sequence ID" value="CDG15915.1"/>
    <property type="molecule type" value="Genomic_DNA"/>
</dbReference>
<comment type="catalytic activity">
    <reaction evidence="9 10">
        <text>oxaloacetate + phosphate = phosphoenolpyruvate + hydrogencarbonate</text>
        <dbReference type="Rhea" id="RHEA:28370"/>
        <dbReference type="ChEBI" id="CHEBI:16452"/>
        <dbReference type="ChEBI" id="CHEBI:17544"/>
        <dbReference type="ChEBI" id="CHEBI:43474"/>
        <dbReference type="ChEBI" id="CHEBI:58702"/>
        <dbReference type="EC" id="4.1.1.31"/>
    </reaction>
</comment>
<keyword evidence="8 10" id="KW-0120">Carbon dioxide fixation</keyword>
<dbReference type="InterPro" id="IPR033129">
    <property type="entry name" value="PEPCASE_His_AS"/>
</dbReference>
<evidence type="ECO:0000256" key="11">
    <source>
        <dbReference type="PROSITE-ProRule" id="PRU10111"/>
    </source>
</evidence>
<sequence>MRQSAGAMGDIPQHKARNPMNQQYSAMRSNVSMLGKLLGDTIKEALGEDILDKVETIRKLSKSSRAGNGIHRQQLLSTLENLSNDELLPVARAFNQFLNLTNVAEQYHSISPHGEAASNPVALAALFNRLKDKQFSNDDLINAVNALAIELVLTAHPTEIARRTLIHKLVEVNGCLAQLDHDDLADYERTNIMRRLRQLIAQSWHTDEIRKNRPTPIDEAKWGFAVVENSLWEGVPAFLREFNEQLEESLGYSLLVEAVPVRFTSWMGGDRDGNPNVTAEITRHVLLLSRWKAADLFLKDIQVLVSELSMSECTPELRQMAGGEQVLEPYREIAKRLRTQLGNTLVYLEKCLKGEQALPPADLLLHNEQLWQPLYACYQSLKNCGMEIIANGQLLDTLRRIRCFGLSLVRIDIRQESTRHRDAIAELTQYLAMGDYASWPEAEKQAFLLRELQSKRPLIPRDWQPSADTQEVFATCKVIAESPQDSIAAYVISMAKVPSDVLAVKLLLKEAGCPLSLPVAPLFETLDDLNNAESVIRQLLGIEWYRSLIKDKQMVMIGYSDSAKDAGVMAASWAQYRAQDALIKVCEKEGVTLTLFHGRGGTIGRGGAPAHSALLSQPPGSLKGGLRVTEQGEMIRFKFGLPQVTISSLALYASAILEANLLPPPEPKPEWQQIMDTLSAVSCDMYRDYVREQPEFVPYFRAATPEQELAKLPLGSRPAKRRPTGGVESLRAIPWIFAWTQNRLMLPAWLGAGAALQQVIDAGKLPVLTDMCRDWPFFNTRIAMLEMVFAKADLWLAEYYDQRLVEPKLWPLGIKLRDQLAQDIKTVLTIAQDEQLMADLPWIAESIALRNVYTDPLNVLQAELLQRSRQQENPDPHLEQALMVTIAGVAAGMRNTG</sequence>
<accession>A0A068QQ13</accession>
<dbReference type="PROSITE" id="PS00393">
    <property type="entry name" value="PEPCASE_2"/>
    <property type="match status" value="1"/>
</dbReference>
<dbReference type="PRINTS" id="PR00150">
    <property type="entry name" value="PEPCARBXLASE"/>
</dbReference>
<evidence type="ECO:0000256" key="12">
    <source>
        <dbReference type="PROSITE-ProRule" id="PRU10112"/>
    </source>
</evidence>
<organism evidence="13 14">
    <name type="scientific">Xenorhabdus doucetiae</name>
    <dbReference type="NCBI Taxonomy" id="351671"/>
    <lineage>
        <taxon>Bacteria</taxon>
        <taxon>Pseudomonadati</taxon>
        <taxon>Pseudomonadota</taxon>
        <taxon>Gammaproteobacteria</taxon>
        <taxon>Enterobacterales</taxon>
        <taxon>Morganellaceae</taxon>
        <taxon>Xenorhabdus</taxon>
    </lineage>
</organism>
<dbReference type="Proteomes" id="UP000032721">
    <property type="component" value="Chromosome"/>
</dbReference>
<comment type="cofactor">
    <cofactor evidence="1 10">
        <name>Mg(2+)</name>
        <dbReference type="ChEBI" id="CHEBI:18420"/>
    </cofactor>
</comment>
<dbReference type="InterPro" id="IPR015813">
    <property type="entry name" value="Pyrv/PenolPyrv_kinase-like_dom"/>
</dbReference>
<dbReference type="GO" id="GO:0000287">
    <property type="term" value="F:magnesium ion binding"/>
    <property type="evidence" value="ECO:0007669"/>
    <property type="project" value="UniProtKB-UniRule"/>
</dbReference>
<dbReference type="GO" id="GO:0005829">
    <property type="term" value="C:cytosol"/>
    <property type="evidence" value="ECO:0007669"/>
    <property type="project" value="TreeGrafter"/>
</dbReference>
<name>A0A068QQ13_9GAMM</name>
<proteinExistence type="inferred from homology"/>
<reference evidence="13 14" key="1">
    <citation type="submission" date="2013-07" db="EMBL/GenBank/DDBJ databases">
        <authorList>
            <person name="Genoscope - CEA"/>
        </authorList>
    </citation>
    <scope>NUCLEOTIDE SEQUENCE [LARGE SCALE GENOMIC DNA]</scope>
    <source>
        <strain evidence="14">FRM16 / DSM 17909</strain>
    </source>
</reference>
<evidence type="ECO:0000256" key="4">
    <source>
        <dbReference type="ARBA" id="ARBA00012305"/>
    </source>
</evidence>
<evidence type="ECO:0000256" key="10">
    <source>
        <dbReference type="HAMAP-Rule" id="MF_00595"/>
    </source>
</evidence>
<gene>
    <name evidence="10 13" type="primary">ppc</name>
    <name evidence="13" type="ORF">XDD1_0204</name>
</gene>
<evidence type="ECO:0000256" key="2">
    <source>
        <dbReference type="ARBA" id="ARBA00003670"/>
    </source>
</evidence>
<keyword evidence="7 10" id="KW-0456">Lyase</keyword>
<evidence type="ECO:0000256" key="1">
    <source>
        <dbReference type="ARBA" id="ARBA00001946"/>
    </source>
</evidence>
<feature type="active site" evidence="10 11">
    <location>
        <position position="156"/>
    </location>
</feature>
<feature type="active site" evidence="10 12">
    <location>
        <position position="564"/>
    </location>
</feature>
<dbReference type="SUPFAM" id="SSF51621">
    <property type="entry name" value="Phosphoenolpyruvate/pyruvate domain"/>
    <property type="match status" value="1"/>
</dbReference>
<dbReference type="HOGENOM" id="CLU_006557_2_0_6"/>
<comment type="similarity">
    <text evidence="3 10">Belongs to the PEPCase type 1 family.</text>
</comment>
<comment type="function">
    <text evidence="2 10">Forms oxaloacetate, a four-carbon dicarboxylic acid source for the tricarboxylic acid cycle.</text>
</comment>
<dbReference type="FunFam" id="1.20.1440.90:FF:000002">
    <property type="entry name" value="Phosphoenolpyruvate carboxylase"/>
    <property type="match status" value="1"/>
</dbReference>
<dbReference type="PROSITE" id="PS00781">
    <property type="entry name" value="PEPCASE_1"/>
    <property type="match status" value="1"/>
</dbReference>
<dbReference type="InterPro" id="IPR018129">
    <property type="entry name" value="PEP_COase_Lys_AS"/>
</dbReference>
<evidence type="ECO:0000256" key="8">
    <source>
        <dbReference type="ARBA" id="ARBA00023300"/>
    </source>
</evidence>